<dbReference type="InterPro" id="IPR040023">
    <property type="entry name" value="WBP4"/>
</dbReference>
<reference evidence="10" key="1">
    <citation type="submission" date="2017-01" db="EMBL/GenBank/DDBJ databases">
        <title>Comparative genomics of anhydrobiosis in the tardigrade Hypsibius dujardini.</title>
        <authorList>
            <person name="Yoshida Y."/>
            <person name="Koutsovoulos G."/>
            <person name="Laetsch D."/>
            <person name="Stevens L."/>
            <person name="Kumar S."/>
            <person name="Horikawa D."/>
            <person name="Ishino K."/>
            <person name="Komine S."/>
            <person name="Tomita M."/>
            <person name="Blaxter M."/>
            <person name="Arakawa K."/>
        </authorList>
    </citation>
    <scope>NUCLEOTIDE SEQUENCE [LARGE SCALE GENOMIC DNA]</scope>
    <source>
        <strain evidence="10">Z151</strain>
    </source>
</reference>
<dbReference type="GO" id="GO:0071011">
    <property type="term" value="C:precatalytic spliceosome"/>
    <property type="evidence" value="ECO:0007669"/>
    <property type="project" value="TreeGrafter"/>
</dbReference>
<comment type="subcellular location">
    <subcellularLocation>
        <location evidence="1">Nucleus</location>
    </subcellularLocation>
</comment>
<dbReference type="CDD" id="cd00201">
    <property type="entry name" value="WW"/>
    <property type="match status" value="1"/>
</dbReference>
<evidence type="ECO:0000259" key="7">
    <source>
        <dbReference type="PROSITE" id="PS50020"/>
    </source>
</evidence>
<feature type="region of interest" description="Disordered" evidence="6">
    <location>
        <begin position="293"/>
        <end position="317"/>
    </location>
</feature>
<gene>
    <name evidence="9" type="ORF">BV898_12443</name>
</gene>
<keyword evidence="2" id="KW-0479">Metal-binding</keyword>
<dbReference type="InterPro" id="IPR036020">
    <property type="entry name" value="WW_dom_sf"/>
</dbReference>
<proteinExistence type="predicted"/>
<feature type="domain" description="WW" evidence="7">
    <location>
        <begin position="163"/>
        <end position="190"/>
    </location>
</feature>
<dbReference type="InterPro" id="IPR013085">
    <property type="entry name" value="U1-CZ_Znf_C2H2"/>
</dbReference>
<dbReference type="EMBL" id="MTYJ01000126">
    <property type="protein sequence ID" value="OQV13332.1"/>
    <property type="molecule type" value="Genomic_DNA"/>
</dbReference>
<dbReference type="PANTHER" id="PTHR13173:SF10">
    <property type="entry name" value="WW DOMAIN-BINDING PROTEIN 4"/>
    <property type="match status" value="1"/>
</dbReference>
<feature type="domain" description="Matrin-type" evidence="8">
    <location>
        <begin position="11"/>
        <end position="42"/>
    </location>
</feature>
<dbReference type="Gene3D" id="2.20.70.10">
    <property type="match status" value="1"/>
</dbReference>
<dbReference type="GO" id="GO:0008270">
    <property type="term" value="F:zinc ion binding"/>
    <property type="evidence" value="ECO:0007669"/>
    <property type="project" value="UniProtKB-KW"/>
</dbReference>
<comment type="caution">
    <text evidence="9">The sequence shown here is derived from an EMBL/GenBank/DDBJ whole genome shotgun (WGS) entry which is preliminary data.</text>
</comment>
<sequence>MTEYWKSIPKKFCDACKCWFQDNKASIDFHERGTRHKQNMEQKIRDSQSKGKTNLDARSAVDIDMQKIEAAAMAAFAKDMATNPSLVKSYGAMPTLSKATAKPGESSKTASLLESLPVVASTSASTSTSRLTEMKLENSQAKALEAITVKQKKQLLAAAAQKWKEAKSEDGYSYFYNTEIGESRWDAPPEGYISLADQQEANPTDTAEGESEKSVPALRTKPLLPALGATGSIGKWTTVTPEEVSTTPNLGLIPASRSAASQLSDEMHNTAAEHEVNRIQFKTKTVTSFGAADDQDMGFKKRKFGGDAKRQVRKRED</sequence>
<keyword evidence="3" id="KW-0863">Zinc-finger</keyword>
<name>A0A1W0WDT8_HYPEX</name>
<feature type="region of interest" description="Disordered" evidence="6">
    <location>
        <begin position="33"/>
        <end position="53"/>
    </location>
</feature>
<dbReference type="PROSITE" id="PS50171">
    <property type="entry name" value="ZF_MATRIN"/>
    <property type="match status" value="1"/>
</dbReference>
<dbReference type="SUPFAM" id="SSF51045">
    <property type="entry name" value="WW domain"/>
    <property type="match status" value="1"/>
</dbReference>
<dbReference type="OrthoDB" id="191651at2759"/>
<dbReference type="PANTHER" id="PTHR13173">
    <property type="entry name" value="WW DOMAIN BINDING PROTEIN 4"/>
    <property type="match status" value="1"/>
</dbReference>
<dbReference type="Pfam" id="PF06220">
    <property type="entry name" value="zf-U1"/>
    <property type="match status" value="1"/>
</dbReference>
<organism evidence="9 10">
    <name type="scientific">Hypsibius exemplaris</name>
    <name type="common">Freshwater tardigrade</name>
    <dbReference type="NCBI Taxonomy" id="2072580"/>
    <lineage>
        <taxon>Eukaryota</taxon>
        <taxon>Metazoa</taxon>
        <taxon>Ecdysozoa</taxon>
        <taxon>Tardigrada</taxon>
        <taxon>Eutardigrada</taxon>
        <taxon>Parachela</taxon>
        <taxon>Hypsibioidea</taxon>
        <taxon>Hypsibiidae</taxon>
        <taxon>Hypsibius</taxon>
    </lineage>
</organism>
<accession>A0A1W0WDT8</accession>
<protein>
    <recommendedName>
        <fullName evidence="11">WW domain-binding protein 4</fullName>
    </recommendedName>
</protein>
<dbReference type="InterPro" id="IPR000690">
    <property type="entry name" value="Matrin/U1-C_Znf_C2H2"/>
</dbReference>
<keyword evidence="5" id="KW-0539">Nucleus</keyword>
<dbReference type="AlphaFoldDB" id="A0A1W0WDT8"/>
<dbReference type="InterPro" id="IPR003604">
    <property type="entry name" value="Matrin/U1-like-C_Znf_C2H2"/>
</dbReference>
<evidence type="ECO:0000259" key="8">
    <source>
        <dbReference type="PROSITE" id="PS50171"/>
    </source>
</evidence>
<dbReference type="Pfam" id="PF00397">
    <property type="entry name" value="WW"/>
    <property type="match status" value="1"/>
</dbReference>
<dbReference type="SMART" id="SM00456">
    <property type="entry name" value="WW"/>
    <property type="match status" value="1"/>
</dbReference>
<evidence type="ECO:0000256" key="4">
    <source>
        <dbReference type="ARBA" id="ARBA00022833"/>
    </source>
</evidence>
<dbReference type="PROSITE" id="PS50020">
    <property type="entry name" value="WW_DOMAIN_2"/>
    <property type="match status" value="1"/>
</dbReference>
<dbReference type="GO" id="GO:0000398">
    <property type="term" value="P:mRNA splicing, via spliceosome"/>
    <property type="evidence" value="ECO:0007669"/>
    <property type="project" value="InterPro"/>
</dbReference>
<keyword evidence="10" id="KW-1185">Reference proteome</keyword>
<evidence type="ECO:0000256" key="2">
    <source>
        <dbReference type="ARBA" id="ARBA00022723"/>
    </source>
</evidence>
<evidence type="ECO:0000313" key="9">
    <source>
        <dbReference type="EMBL" id="OQV13332.1"/>
    </source>
</evidence>
<evidence type="ECO:0000256" key="6">
    <source>
        <dbReference type="SAM" id="MobiDB-lite"/>
    </source>
</evidence>
<evidence type="ECO:0000256" key="5">
    <source>
        <dbReference type="ARBA" id="ARBA00023242"/>
    </source>
</evidence>
<dbReference type="InterPro" id="IPR001202">
    <property type="entry name" value="WW_dom"/>
</dbReference>
<feature type="compositionally biased region" description="Basic and acidic residues" evidence="6">
    <location>
        <begin position="304"/>
        <end position="317"/>
    </location>
</feature>
<evidence type="ECO:0000256" key="1">
    <source>
        <dbReference type="ARBA" id="ARBA00004123"/>
    </source>
</evidence>
<dbReference type="Gene3D" id="3.30.160.60">
    <property type="entry name" value="Classic Zinc Finger"/>
    <property type="match status" value="1"/>
</dbReference>
<feature type="region of interest" description="Disordered" evidence="6">
    <location>
        <begin position="199"/>
        <end position="222"/>
    </location>
</feature>
<dbReference type="GO" id="GO:0003723">
    <property type="term" value="F:RNA binding"/>
    <property type="evidence" value="ECO:0007669"/>
    <property type="project" value="TreeGrafter"/>
</dbReference>
<evidence type="ECO:0000256" key="3">
    <source>
        <dbReference type="ARBA" id="ARBA00022771"/>
    </source>
</evidence>
<keyword evidence="4" id="KW-0862">Zinc</keyword>
<dbReference type="Proteomes" id="UP000192578">
    <property type="component" value="Unassembled WGS sequence"/>
</dbReference>
<evidence type="ECO:0000313" key="10">
    <source>
        <dbReference type="Proteomes" id="UP000192578"/>
    </source>
</evidence>
<dbReference type="SMART" id="SM00451">
    <property type="entry name" value="ZnF_U1"/>
    <property type="match status" value="1"/>
</dbReference>
<evidence type="ECO:0008006" key="11">
    <source>
        <dbReference type="Google" id="ProtNLM"/>
    </source>
</evidence>